<dbReference type="RefSeq" id="WP_130023720.1">
    <property type="nucleotide sequence ID" value="NZ_SEWF01000055.1"/>
</dbReference>
<evidence type="ECO:0000313" key="2">
    <source>
        <dbReference type="Proteomes" id="UP000293162"/>
    </source>
</evidence>
<gene>
    <name evidence="1" type="ORF">EWM59_23605</name>
</gene>
<dbReference type="AlphaFoldDB" id="A0A4Q5LU09"/>
<protein>
    <submittedName>
        <fullName evidence="1">Carboxypeptidase-like regulatory domain-containing protein</fullName>
    </submittedName>
</protein>
<reference evidence="1 2" key="1">
    <citation type="submission" date="2019-02" db="EMBL/GenBank/DDBJ databases">
        <title>Bacterial novel species Emticicia sp. 17J42-9 isolated from soil.</title>
        <authorList>
            <person name="Jung H.-Y."/>
        </authorList>
    </citation>
    <scope>NUCLEOTIDE SEQUENCE [LARGE SCALE GENOMIC DNA]</scope>
    <source>
        <strain evidence="1 2">17J42-9</strain>
    </source>
</reference>
<keyword evidence="1" id="KW-0645">Protease</keyword>
<dbReference type="OrthoDB" id="1489599at2"/>
<organism evidence="1 2">
    <name type="scientific">Emticicia agri</name>
    <dbReference type="NCBI Taxonomy" id="2492393"/>
    <lineage>
        <taxon>Bacteria</taxon>
        <taxon>Pseudomonadati</taxon>
        <taxon>Bacteroidota</taxon>
        <taxon>Cytophagia</taxon>
        <taxon>Cytophagales</taxon>
        <taxon>Leadbetterellaceae</taxon>
        <taxon>Emticicia</taxon>
    </lineage>
</organism>
<name>A0A4Q5LU09_9BACT</name>
<dbReference type="Pfam" id="PF13715">
    <property type="entry name" value="CarbopepD_reg_2"/>
    <property type="match status" value="1"/>
</dbReference>
<dbReference type="GO" id="GO:0004180">
    <property type="term" value="F:carboxypeptidase activity"/>
    <property type="evidence" value="ECO:0007669"/>
    <property type="project" value="UniProtKB-KW"/>
</dbReference>
<dbReference type="EMBL" id="SEWF01000055">
    <property type="protein sequence ID" value="RYU93131.1"/>
    <property type="molecule type" value="Genomic_DNA"/>
</dbReference>
<evidence type="ECO:0000313" key="1">
    <source>
        <dbReference type="EMBL" id="RYU93131.1"/>
    </source>
</evidence>
<dbReference type="Proteomes" id="UP000293162">
    <property type="component" value="Unassembled WGS sequence"/>
</dbReference>
<dbReference type="SUPFAM" id="SSF49464">
    <property type="entry name" value="Carboxypeptidase regulatory domain-like"/>
    <property type="match status" value="1"/>
</dbReference>
<comment type="caution">
    <text evidence="1">The sequence shown here is derived from an EMBL/GenBank/DDBJ whole genome shotgun (WGS) entry which is preliminary data.</text>
</comment>
<keyword evidence="2" id="KW-1185">Reference proteome</keyword>
<keyword evidence="1" id="KW-0121">Carboxypeptidase</keyword>
<keyword evidence="1" id="KW-0378">Hydrolase</keyword>
<proteinExistence type="predicted"/>
<accession>A0A4Q5LU09</accession>
<sequence length="400" mass="45165">MRINSFLIVVLFPTFVFSQGYVSISGKIIDKATQQILPNAYLSIPSKGFSSQTNAVGEFKFFFPKIDLDSILIISAIGYKSQSKKASAFDSTNVIEMEKAETLASVQGGDPKTLLKEAFALVKKNNPSSPTYQIGFYLETLEMAKLGFVKITEGILRVERPHTVKEIGVEKTKLLKGRRYDWVGQTAKLDGWGFMNGASIVTRSLEGGIPEYLDKGNINDYNFKIDSLMTYFNDSLVYSMSFWPVNKRVKAARNGKVYIDVNNQAIVRIEYEMTPEGVKDVIGRSFVDNTKKVGKLVKGYTQFLPLNGKWHLQDSKLTFVADFEDKLEKKFTTEATMTVQFMANESMRMGRSAIKFDEELLTTNNFPKGGKYEEKFWVQSNYLIPTPAMVEMMDKMAGKK</sequence>
<dbReference type="InterPro" id="IPR008969">
    <property type="entry name" value="CarboxyPept-like_regulatory"/>
</dbReference>